<dbReference type="SUPFAM" id="SSF50923">
    <property type="entry name" value="Hemopexin-like domain"/>
    <property type="match status" value="2"/>
</dbReference>
<dbReference type="AlphaFoldDB" id="A0A8C6LV88"/>
<reference evidence="9" key="3">
    <citation type="submission" date="2025-09" db="UniProtKB">
        <authorList>
            <consortium name="Ensembl"/>
        </authorList>
    </citation>
    <scope>IDENTIFICATION</scope>
</reference>
<dbReference type="Ensembl" id="ENSNFUT00015024206.1">
    <property type="protein sequence ID" value="ENSNFUP00015023138.1"/>
    <property type="gene ID" value="ENSNFUG00015011171.1"/>
</dbReference>
<reference evidence="9" key="1">
    <citation type="submission" date="2014-08" db="EMBL/GenBank/DDBJ databases">
        <authorList>
            <person name="Senf B."/>
            <person name="Petzold A."/>
            <person name="Downie B.R."/>
            <person name="Koch P."/>
            <person name="Platzer M."/>
        </authorList>
    </citation>
    <scope>NUCLEOTIDE SEQUENCE [LARGE SCALE GENOMIC DNA]</scope>
    <source>
        <strain evidence="9">GRZ</strain>
    </source>
</reference>
<feature type="region of interest" description="Disordered" evidence="7">
    <location>
        <begin position="24"/>
        <end position="190"/>
    </location>
</feature>
<feature type="chain" id="PRO_5034179591" evidence="8">
    <location>
        <begin position="19"/>
        <end position="584"/>
    </location>
</feature>
<keyword evidence="2" id="KW-0964">Secreted</keyword>
<feature type="compositionally biased region" description="Basic and acidic residues" evidence="7">
    <location>
        <begin position="59"/>
        <end position="89"/>
    </location>
</feature>
<dbReference type="InterPro" id="IPR018487">
    <property type="entry name" value="Hemopexin-like_repeat"/>
</dbReference>
<comment type="subcellular location">
    <subcellularLocation>
        <location evidence="1">Secreted</location>
    </subcellularLocation>
</comment>
<evidence type="ECO:0000256" key="7">
    <source>
        <dbReference type="SAM" id="MobiDB-lite"/>
    </source>
</evidence>
<keyword evidence="3 8" id="KW-0732">Signal</keyword>
<dbReference type="InterPro" id="IPR000585">
    <property type="entry name" value="Hemopexin-like_dom"/>
</dbReference>
<evidence type="ECO:0000256" key="3">
    <source>
        <dbReference type="ARBA" id="ARBA00022729"/>
    </source>
</evidence>
<feature type="compositionally biased region" description="Low complexity" evidence="7">
    <location>
        <begin position="34"/>
        <end position="44"/>
    </location>
</feature>
<sequence>MKLFLCFCLALSLALVLGNHHEQGNDEHGHGNDNHGSGNDNHGSGNDKHGSGNDNHGSGNDKHGSGNDNHRSGNDKHGSGNDNHGHGNDKLGSGNDNHGHGNDNHGHGNDNHGSGNDNHRSGNDNHRSGNDNHRSGNDKHRSGNDNHRSGNDKHGSGNDNHRHGNNNHGSGNDNHRHGNHHNNHHGLVRPDRCQGLEMDAATENEEGVPYFFKGHFLFKGFHGKPEVANETFPELDEYHHLGHVDAAFLMHYEDEPTHHDRIFLFLDNKVFAYYQHKLESGYPKNISEVFPGVPDHLDAAVECPSPQCAIDSVLFFKGKDVYHYIPQNKTVHKEDFTLNCTSTFRFMEHFYCFRGHKFSKFNPRTGEVNGKYPKEARGYFMKCSKFGNDHLERERCSRVHLDAITSDDAGNIYAFRGHHYIREFENDTLTSGTIESAFKELHSDVDAVFSYNNHLYMIKDKQLYVYKVGEPHTLLAGYPKTVKEELGIEGPIDAAFVCQDDHIAHIVKGRDIYDVDLSVTPRVATNKRPIAVFKKVDSAMCGPDGVKVIVGSHFYKFASPMLFVASRAMPQPHKVSRDLFGCDH</sequence>
<feature type="repeat" description="Hemopexin" evidence="6">
    <location>
        <begin position="241"/>
        <end position="293"/>
    </location>
</feature>
<dbReference type="GeneTree" id="ENSGT00940000166972"/>
<accession>A0A8C6LV88</accession>
<dbReference type="CDD" id="cd00094">
    <property type="entry name" value="HX"/>
    <property type="match status" value="1"/>
</dbReference>
<dbReference type="Pfam" id="PF00045">
    <property type="entry name" value="Hemopexin"/>
    <property type="match status" value="1"/>
</dbReference>
<dbReference type="GO" id="GO:0005615">
    <property type="term" value="C:extracellular space"/>
    <property type="evidence" value="ECO:0007669"/>
    <property type="project" value="TreeGrafter"/>
</dbReference>
<organism evidence="9 10">
    <name type="scientific">Nothobranchius furzeri</name>
    <name type="common">Turquoise killifish</name>
    <dbReference type="NCBI Taxonomy" id="105023"/>
    <lineage>
        <taxon>Eukaryota</taxon>
        <taxon>Metazoa</taxon>
        <taxon>Chordata</taxon>
        <taxon>Craniata</taxon>
        <taxon>Vertebrata</taxon>
        <taxon>Euteleostomi</taxon>
        <taxon>Actinopterygii</taxon>
        <taxon>Neopterygii</taxon>
        <taxon>Teleostei</taxon>
        <taxon>Neoteleostei</taxon>
        <taxon>Acanthomorphata</taxon>
        <taxon>Ovalentaria</taxon>
        <taxon>Atherinomorphae</taxon>
        <taxon>Cyprinodontiformes</taxon>
        <taxon>Nothobranchiidae</taxon>
        <taxon>Nothobranchius</taxon>
    </lineage>
</organism>
<dbReference type="SMART" id="SM00120">
    <property type="entry name" value="HX"/>
    <property type="match status" value="5"/>
</dbReference>
<keyword evidence="10" id="KW-1185">Reference proteome</keyword>
<gene>
    <name evidence="9" type="primary">hpxa</name>
</gene>
<dbReference type="InterPro" id="IPR051298">
    <property type="entry name" value="Heme_transport/Cell_adhesion"/>
</dbReference>
<dbReference type="Proteomes" id="UP000694548">
    <property type="component" value="Chromosome sgr14"/>
</dbReference>
<evidence type="ECO:0000256" key="4">
    <source>
        <dbReference type="ARBA" id="ARBA00022737"/>
    </source>
</evidence>
<feature type="repeat" description="Hemopexin" evidence="6">
    <location>
        <begin position="442"/>
        <end position="489"/>
    </location>
</feature>
<feature type="repeat" description="Hemopexin" evidence="6">
    <location>
        <begin position="337"/>
        <end position="383"/>
    </location>
</feature>
<dbReference type="InterPro" id="IPR036375">
    <property type="entry name" value="Hemopexin-like_dom_sf"/>
</dbReference>
<dbReference type="PANTHER" id="PTHR22917">
    <property type="entry name" value="HEMOPEXIN DOMAIN-CONTAINING PROTEIN"/>
    <property type="match status" value="1"/>
</dbReference>
<feature type="repeat" description="Hemopexin" evidence="6">
    <location>
        <begin position="195"/>
        <end position="235"/>
    </location>
</feature>
<evidence type="ECO:0000313" key="10">
    <source>
        <dbReference type="Proteomes" id="UP000694548"/>
    </source>
</evidence>
<dbReference type="GO" id="GO:0071391">
    <property type="term" value="P:cellular response to estrogen stimulus"/>
    <property type="evidence" value="ECO:0007669"/>
    <property type="project" value="Ensembl"/>
</dbReference>
<feature type="compositionally biased region" description="Basic and acidic residues" evidence="7">
    <location>
        <begin position="117"/>
        <end position="162"/>
    </location>
</feature>
<dbReference type="PANTHER" id="PTHR22917:SF10">
    <property type="entry name" value="HEMOPEXIN"/>
    <property type="match status" value="1"/>
</dbReference>
<evidence type="ECO:0000256" key="5">
    <source>
        <dbReference type="ARBA" id="ARBA00023180"/>
    </source>
</evidence>
<proteinExistence type="predicted"/>
<keyword evidence="4" id="KW-0677">Repeat</keyword>
<evidence type="ECO:0000313" key="9">
    <source>
        <dbReference type="Ensembl" id="ENSNFUP00015023138.1"/>
    </source>
</evidence>
<reference evidence="9" key="2">
    <citation type="submission" date="2025-08" db="UniProtKB">
        <authorList>
            <consortium name="Ensembl"/>
        </authorList>
    </citation>
    <scope>IDENTIFICATION</scope>
</reference>
<protein>
    <submittedName>
        <fullName evidence="9">Hemopexin a</fullName>
    </submittedName>
</protein>
<name>A0A8C6LV88_NOTFU</name>
<dbReference type="Gene3D" id="2.110.10.10">
    <property type="entry name" value="Hemopexin-like domain"/>
    <property type="match status" value="2"/>
</dbReference>
<dbReference type="PROSITE" id="PS51642">
    <property type="entry name" value="HEMOPEXIN_2"/>
    <property type="match status" value="4"/>
</dbReference>
<evidence type="ECO:0000256" key="1">
    <source>
        <dbReference type="ARBA" id="ARBA00004613"/>
    </source>
</evidence>
<keyword evidence="5" id="KW-0325">Glycoprotein</keyword>
<feature type="compositionally biased region" description="Basic and acidic residues" evidence="7">
    <location>
        <begin position="24"/>
        <end position="33"/>
    </location>
</feature>
<evidence type="ECO:0000256" key="8">
    <source>
        <dbReference type="SAM" id="SignalP"/>
    </source>
</evidence>
<feature type="compositionally biased region" description="Basic and acidic residues" evidence="7">
    <location>
        <begin position="97"/>
        <end position="110"/>
    </location>
</feature>
<feature type="signal peptide" evidence="8">
    <location>
        <begin position="1"/>
        <end position="18"/>
    </location>
</feature>
<evidence type="ECO:0000256" key="2">
    <source>
        <dbReference type="ARBA" id="ARBA00022525"/>
    </source>
</evidence>
<evidence type="ECO:0000256" key="6">
    <source>
        <dbReference type="PROSITE-ProRule" id="PRU01011"/>
    </source>
</evidence>
<dbReference type="FunFam" id="2.110.10.10:FF:000020">
    <property type="entry name" value="Hemopexin"/>
    <property type="match status" value="1"/>
</dbReference>
<feature type="compositionally biased region" description="Basic residues" evidence="7">
    <location>
        <begin position="177"/>
        <end position="187"/>
    </location>
</feature>